<evidence type="ECO:0000313" key="13">
    <source>
        <dbReference type="EMBL" id="CFW94225.1"/>
    </source>
</evidence>
<dbReference type="CDD" id="cd00200">
    <property type="entry name" value="WD40"/>
    <property type="match status" value="1"/>
</dbReference>
<dbReference type="InterPro" id="IPR019775">
    <property type="entry name" value="WD40_repeat_CS"/>
</dbReference>
<dbReference type="PROSITE" id="PS50082">
    <property type="entry name" value="WD_REPEATS_2"/>
    <property type="match status" value="7"/>
</dbReference>
<dbReference type="GO" id="GO:0000375">
    <property type="term" value="P:RNA splicing, via transesterification reactions"/>
    <property type="evidence" value="ECO:0007669"/>
    <property type="project" value="UniProtKB-ARBA"/>
</dbReference>
<comment type="function">
    <text evidence="7">Required for pre-mRNA splicing as component of the activated spliceosome. Component of the U5 small nuclear ribonucleoprotein (snRNP) complex and the U4/U6-U5 tri-snRNP complex, building blocks of the spliceosome. As a component of the minor spliceosome, involved in the splicing of U12-type introns in pre-mRNAs.</text>
</comment>
<comment type="subcellular location">
    <subcellularLocation>
        <location evidence="1">Nucleus</location>
    </subcellularLocation>
</comment>
<name>A0A0F7VK63_9BILA</name>
<dbReference type="GO" id="GO:0006397">
    <property type="term" value="P:mRNA processing"/>
    <property type="evidence" value="ECO:0007669"/>
    <property type="project" value="UniProtKB-KW"/>
</dbReference>
<feature type="repeat" description="WD" evidence="11">
    <location>
        <begin position="231"/>
        <end position="265"/>
    </location>
</feature>
<dbReference type="InterPro" id="IPR052234">
    <property type="entry name" value="U5_snRNP_Component"/>
</dbReference>
<dbReference type="GO" id="GO:0003723">
    <property type="term" value="F:RNA binding"/>
    <property type="evidence" value="ECO:0007669"/>
    <property type="project" value="TreeGrafter"/>
</dbReference>
<evidence type="ECO:0000256" key="2">
    <source>
        <dbReference type="ARBA" id="ARBA00022574"/>
    </source>
</evidence>
<feature type="repeat" description="WD" evidence="11">
    <location>
        <begin position="189"/>
        <end position="230"/>
    </location>
</feature>
<evidence type="ECO:0000256" key="8">
    <source>
        <dbReference type="ARBA" id="ARBA00064268"/>
    </source>
</evidence>
<dbReference type="GO" id="GO:0071013">
    <property type="term" value="C:catalytic step 2 spliceosome"/>
    <property type="evidence" value="ECO:0007669"/>
    <property type="project" value="TreeGrafter"/>
</dbReference>
<evidence type="ECO:0000256" key="7">
    <source>
        <dbReference type="ARBA" id="ARBA00057342"/>
    </source>
</evidence>
<keyword evidence="6" id="KW-0539">Nucleus</keyword>
<dbReference type="InterPro" id="IPR020472">
    <property type="entry name" value="WD40_PAC1"/>
</dbReference>
<keyword evidence="5" id="KW-0508">mRNA splicing</keyword>
<gene>
    <name evidence="13" type="primary">Eka-G protein beta 3</name>
</gene>
<keyword evidence="4" id="KW-0677">Repeat</keyword>
<evidence type="ECO:0000256" key="5">
    <source>
        <dbReference type="ARBA" id="ARBA00023187"/>
    </source>
</evidence>
<dbReference type="InterPro" id="IPR036322">
    <property type="entry name" value="WD40_repeat_dom_sf"/>
</dbReference>
<evidence type="ECO:0000256" key="3">
    <source>
        <dbReference type="ARBA" id="ARBA00022664"/>
    </source>
</evidence>
<dbReference type="PROSITE" id="PS50294">
    <property type="entry name" value="WD_REPEATS_REGION"/>
    <property type="match status" value="6"/>
</dbReference>
<keyword evidence="2 11" id="KW-0853">WD repeat</keyword>
<dbReference type="PANTHER" id="PTHR44006:SF1">
    <property type="entry name" value="U5 SMALL NUCLEAR RIBONUCLEOPROTEIN 40 KDA PROTEIN"/>
    <property type="match status" value="1"/>
</dbReference>
<dbReference type="EMBL" id="LN830716">
    <property type="protein sequence ID" value="CFW94225.1"/>
    <property type="molecule type" value="mRNA"/>
</dbReference>
<evidence type="ECO:0000256" key="10">
    <source>
        <dbReference type="ARBA" id="ARBA00075772"/>
    </source>
</evidence>
<evidence type="ECO:0000256" key="6">
    <source>
        <dbReference type="ARBA" id="ARBA00023242"/>
    </source>
</evidence>
<feature type="repeat" description="WD" evidence="11">
    <location>
        <begin position="147"/>
        <end position="189"/>
    </location>
</feature>
<dbReference type="InterPro" id="IPR001680">
    <property type="entry name" value="WD40_rpt"/>
</dbReference>
<evidence type="ECO:0000256" key="1">
    <source>
        <dbReference type="ARBA" id="ARBA00004123"/>
    </source>
</evidence>
<dbReference type="GO" id="GO:0005682">
    <property type="term" value="C:U5 snRNP"/>
    <property type="evidence" value="ECO:0007669"/>
    <property type="project" value="UniProtKB-ARBA"/>
</dbReference>
<dbReference type="SUPFAM" id="SSF50978">
    <property type="entry name" value="WD40 repeat-like"/>
    <property type="match status" value="1"/>
</dbReference>
<protein>
    <recommendedName>
        <fullName evidence="9">U5 small nuclear ribonucleoprotein 40 kDa protein</fullName>
    </recommendedName>
    <alternativeName>
        <fullName evidence="10">WD repeat-containing protein 57</fullName>
    </alternativeName>
</protein>
<dbReference type="AlphaFoldDB" id="A0A0F7VK63"/>
<feature type="region of interest" description="Disordered" evidence="12">
    <location>
        <begin position="1"/>
        <end position="22"/>
    </location>
</feature>
<dbReference type="PROSITE" id="PS00678">
    <property type="entry name" value="WD_REPEATS_1"/>
    <property type="match status" value="4"/>
</dbReference>
<organism evidence="13">
    <name type="scientific">Euperipatoides kanangrensis</name>
    <dbReference type="NCBI Taxonomy" id="488523"/>
    <lineage>
        <taxon>Eukaryota</taxon>
        <taxon>Metazoa</taxon>
        <taxon>Ecdysozoa</taxon>
        <taxon>Onychophora</taxon>
        <taxon>Udeonychophora</taxon>
        <taxon>Euonychophora</taxon>
        <taxon>Peripatopsidae</taxon>
        <taxon>Euperipatoides</taxon>
    </lineage>
</organism>
<evidence type="ECO:0000256" key="12">
    <source>
        <dbReference type="SAM" id="MobiDB-lite"/>
    </source>
</evidence>
<feature type="repeat" description="WD" evidence="11">
    <location>
        <begin position="105"/>
        <end position="146"/>
    </location>
</feature>
<sequence>MLVALPPLPGSGHMGEKRKAPESALVPIKKPRNELVLPDKSKNIVHSGPPRSSSLEAPIMLLTGHQGDIFTAKFHPDGTMLASGGFDRQIFLWNVFGECENFAILTGHTGAIMELHFSTDGNTLFTASTDKTVALWDVNTGNRIKRLKGHTTFINSCHVARRGPQLVVSGSDDGTIKLWDSRKKGTLQTFQNTYQVTSVTFNDTAEQIMSGGIDNDIKVWDLRKNDILYKMRGHIDTVTGLALSPDGSYLLSNAMDNTARIWDVRPFAPQERCVKLFQGHQHNFEKNLLHCCWSTDGSKISAGSADRFVHIWDTTSRRILYKLPGHTGSVNEIDFHPKEPIILSCSSDKQIFLGEIDAL</sequence>
<dbReference type="Pfam" id="PF00400">
    <property type="entry name" value="WD40"/>
    <property type="match status" value="7"/>
</dbReference>
<dbReference type="PRINTS" id="PR00320">
    <property type="entry name" value="GPROTEINBRPT"/>
</dbReference>
<reference evidence="13" key="1">
    <citation type="submission" date="2015-03" db="EMBL/GenBank/DDBJ databases">
        <title>Different light-mediated pathways in the principle and secondary eyes of a spider and the eyes of an onychophoran.</title>
        <authorList>
            <person name="Samadi L."/>
            <person name="Schmid A."/>
            <person name="Eriksson B.J."/>
        </authorList>
    </citation>
    <scope>NUCLEOTIDE SEQUENCE</scope>
    <source>
        <strain evidence="13">Ek4</strain>
    </source>
</reference>
<dbReference type="Gene3D" id="2.130.10.10">
    <property type="entry name" value="YVTN repeat-like/Quinoprotein amine dehydrogenase"/>
    <property type="match status" value="1"/>
</dbReference>
<feature type="repeat" description="WD" evidence="11">
    <location>
        <begin position="323"/>
        <end position="359"/>
    </location>
</feature>
<accession>A0A0F7VK63</accession>
<dbReference type="InterPro" id="IPR015943">
    <property type="entry name" value="WD40/YVTN_repeat-like_dom_sf"/>
</dbReference>
<comment type="subunit">
    <text evidence="8">Component of the pre-catalytic and catalytic spliceosome complexes. Component of the postcatalytic spliceosome P complex. Part of the U5 snRNP complex. Interacts with PRPF8. Component of the U4/U6-U5 tri-snRNP complex composed of the U4, U6 and U5 snRNAs and at least PRPF3, PRPF4, PRPF6, PRPF8, PRPF31, SNRNP200, TXNL4A, WDR57, SNRNP40, DDX23, CD2BP2, PPIH, SNU13, EFTUD2, SART1 and USP39. Component of the minor spliceosome, which splices U12-type introns.</text>
</comment>
<dbReference type="PANTHER" id="PTHR44006">
    <property type="entry name" value="U5 SMALL NUCLEAR RIBONUCLEOPROTEIN 40 KDA PROTEIN"/>
    <property type="match status" value="1"/>
</dbReference>
<feature type="repeat" description="WD" evidence="11">
    <location>
        <begin position="62"/>
        <end position="95"/>
    </location>
</feature>
<keyword evidence="3" id="KW-0507">mRNA processing</keyword>
<dbReference type="SMART" id="SM00320">
    <property type="entry name" value="WD40"/>
    <property type="match status" value="7"/>
</dbReference>
<dbReference type="FunFam" id="2.130.10.10:FF:000229">
    <property type="entry name" value="Small nuclear ribonucleoprotein U5 subunit 40"/>
    <property type="match status" value="1"/>
</dbReference>
<evidence type="ECO:0000256" key="4">
    <source>
        <dbReference type="ARBA" id="ARBA00022737"/>
    </source>
</evidence>
<evidence type="ECO:0000256" key="11">
    <source>
        <dbReference type="PROSITE-ProRule" id="PRU00221"/>
    </source>
</evidence>
<evidence type="ECO:0000256" key="9">
    <source>
        <dbReference type="ARBA" id="ARBA00073554"/>
    </source>
</evidence>
<proteinExistence type="evidence at transcript level"/>
<feature type="repeat" description="WD" evidence="11">
    <location>
        <begin position="293"/>
        <end position="322"/>
    </location>
</feature>